<evidence type="ECO:0000259" key="3">
    <source>
        <dbReference type="PROSITE" id="PS50060"/>
    </source>
</evidence>
<keyword evidence="2" id="KW-0812">Transmembrane</keyword>
<keyword evidence="2" id="KW-0472">Membrane</keyword>
<evidence type="ECO:0000256" key="2">
    <source>
        <dbReference type="SAM" id="Phobius"/>
    </source>
</evidence>
<feature type="region of interest" description="Disordered" evidence="1">
    <location>
        <begin position="181"/>
        <end position="225"/>
    </location>
</feature>
<dbReference type="InterPro" id="IPR000998">
    <property type="entry name" value="MAM_dom"/>
</dbReference>
<evidence type="ECO:0000313" key="4">
    <source>
        <dbReference type="EMBL" id="CAF4132701.1"/>
    </source>
</evidence>
<feature type="region of interest" description="Disordered" evidence="1">
    <location>
        <begin position="487"/>
        <end position="616"/>
    </location>
</feature>
<dbReference type="InterPro" id="IPR013320">
    <property type="entry name" value="ConA-like_dom_sf"/>
</dbReference>
<feature type="domain" description="MAM" evidence="3">
    <location>
        <begin position="52"/>
        <end position="141"/>
    </location>
</feature>
<sequence length="1034" mass="109798">MECRYFCNKGFCPTASNPNSTCTTGKFGSTQLTNNDKKVFQLKTESDGISGKDQQCLTYYYYMAVVGQKTIEIRKEEVDGESVIIDSVTSSPFNGWTVRRVSFNAAAPGYKIYFEAQRTTTAGAPYIGFDEISIQQGSCEDEPITDTPATTPIPITTTVTTTTTISTTAATTTTTTTVTITTPIPTAPTTTTTTATTPSTTTTPMTTTPTTTTSTIPTDAPSTTTTTTTTTQVLYQCNFDGLVDTCFTTTILMTQAVGVVSGLVPNGALSDVSSITKPTANGEMCILPYKVLSTYNWDMYFCNKGFCPTASNPNSTCATGRFGTIPLANSNKREFQLRTESGGINGKDQQCLTYYYYMGNVSQKIIEIRKEEVSGESVIIDSVTSSPFNGWIVRKISFNAAAPGYKIYFEVQRTTTTGAPNVGLDEISIHQGSCGDEPITDTPATTLVPITTTVTTTVITTTTTISTTVATTTTTTTVTITTPIPTTSTTTTTTTTTIPSTTTTPTTTTPTTTTSTIQTDPPSTTTTTVTTTTTPTDPPSTTTTTTTTTSTPTDPPSTTTTATTTTVTTTTTPTGPPSTTTITTRAVSTPTDPPSTTTTTTTTVSTPTDPPSTMTTTKTTQVIYQCSFDGETENCFDSTPPITVTASVNVAGPVAPSAALSDVSSIIKPTANGEMCILPYKVGTYTWDMYFCNRGYCPTASNPNSTCTTGKYGNIALNNNQTRKYQLKTETGGINGKDQQCLIYYYYMPVTTDKIINIRAEEAGGESVIIDSVTSSPFNGWIVRRVSFTTESPGYKIYFEVQRTNGFQIANVGLDEISIYQGSCEDEPITVTPATTPIPITTTTTTTTSITVTTTTTTPTITTTATTTISTPTAAPTTTATTTISTPTDFPSTTTTTTITSITPTDSPSTITITTTASIQSTTTPMVETTTTSSHSEHTTTVTTTLKTSTIAPLENVVISSYEEVLPREKSHIIVMATIIPIVWIAFIITLVWMRRSTGVLGGILDPFTDSSHTGESSGSYELTTVSQAQDSTA</sequence>
<dbReference type="GO" id="GO:0016020">
    <property type="term" value="C:membrane"/>
    <property type="evidence" value="ECO:0007669"/>
    <property type="project" value="InterPro"/>
</dbReference>
<dbReference type="Pfam" id="PF00629">
    <property type="entry name" value="MAM"/>
    <property type="match status" value="3"/>
</dbReference>
<dbReference type="Gene3D" id="2.60.120.200">
    <property type="match status" value="3"/>
</dbReference>
<dbReference type="PANTHER" id="PTHR38081">
    <property type="entry name" value="WAP DOMAIN-CONTAINING PROTEIN"/>
    <property type="match status" value="1"/>
</dbReference>
<evidence type="ECO:0000256" key="1">
    <source>
        <dbReference type="SAM" id="MobiDB-lite"/>
    </source>
</evidence>
<dbReference type="SUPFAM" id="SSF49899">
    <property type="entry name" value="Concanavalin A-like lectins/glucanases"/>
    <property type="match status" value="3"/>
</dbReference>
<feature type="domain" description="MAM" evidence="3">
    <location>
        <begin position="235"/>
        <end position="436"/>
    </location>
</feature>
<feature type="domain" description="MAM" evidence="3">
    <location>
        <begin position="737"/>
        <end position="826"/>
    </location>
</feature>
<feature type="transmembrane region" description="Helical" evidence="2">
    <location>
        <begin position="973"/>
        <end position="994"/>
    </location>
</feature>
<name>A0A819WZ77_9BILA</name>
<dbReference type="EMBL" id="CAJOBB010005563">
    <property type="protein sequence ID" value="CAF4132701.1"/>
    <property type="molecule type" value="Genomic_DNA"/>
</dbReference>
<feature type="region of interest" description="Disordered" evidence="1">
    <location>
        <begin position="871"/>
        <end position="892"/>
    </location>
</feature>
<proteinExistence type="predicted"/>
<feature type="region of interest" description="Disordered" evidence="1">
    <location>
        <begin position="921"/>
        <end position="940"/>
    </location>
</feature>
<accession>A0A819WZ77</accession>
<dbReference type="PROSITE" id="PS50060">
    <property type="entry name" value="MAM_2"/>
    <property type="match status" value="3"/>
</dbReference>
<reference evidence="4" key="1">
    <citation type="submission" date="2021-02" db="EMBL/GenBank/DDBJ databases">
        <authorList>
            <person name="Nowell W R."/>
        </authorList>
    </citation>
    <scope>NUCLEOTIDE SEQUENCE</scope>
</reference>
<evidence type="ECO:0000313" key="5">
    <source>
        <dbReference type="Proteomes" id="UP000663868"/>
    </source>
</evidence>
<organism evidence="4 5">
    <name type="scientific">Adineta steineri</name>
    <dbReference type="NCBI Taxonomy" id="433720"/>
    <lineage>
        <taxon>Eukaryota</taxon>
        <taxon>Metazoa</taxon>
        <taxon>Spiralia</taxon>
        <taxon>Gnathifera</taxon>
        <taxon>Rotifera</taxon>
        <taxon>Eurotatoria</taxon>
        <taxon>Bdelloidea</taxon>
        <taxon>Adinetida</taxon>
        <taxon>Adinetidae</taxon>
        <taxon>Adineta</taxon>
    </lineage>
</organism>
<dbReference type="AlphaFoldDB" id="A0A819WZ77"/>
<dbReference type="Proteomes" id="UP000663868">
    <property type="component" value="Unassembled WGS sequence"/>
</dbReference>
<feature type="region of interest" description="Disordered" evidence="1">
    <location>
        <begin position="1012"/>
        <end position="1034"/>
    </location>
</feature>
<keyword evidence="2" id="KW-1133">Transmembrane helix</keyword>
<comment type="caution">
    <text evidence="4">The sequence shown here is derived from an EMBL/GenBank/DDBJ whole genome shotgun (WGS) entry which is preliminary data.</text>
</comment>
<protein>
    <recommendedName>
        <fullName evidence="3">MAM domain-containing protein</fullName>
    </recommendedName>
</protein>
<dbReference type="PANTHER" id="PTHR38081:SF1">
    <property type="entry name" value="WAP DOMAIN-CONTAINING PROTEIN"/>
    <property type="match status" value="1"/>
</dbReference>
<gene>
    <name evidence="4" type="ORF">KXQ929_LOCUS36265</name>
</gene>